<proteinExistence type="predicted"/>
<protein>
    <submittedName>
        <fullName evidence="1">Uncharacterized protein</fullName>
    </submittedName>
</protein>
<reference evidence="1 2" key="2">
    <citation type="journal article" date="2022" name="Mol. Ecol. Resour.">
        <title>The genomes of chicory, endive, great burdock and yacon provide insights into Asteraceae paleo-polyploidization history and plant inulin production.</title>
        <authorList>
            <person name="Fan W."/>
            <person name="Wang S."/>
            <person name="Wang H."/>
            <person name="Wang A."/>
            <person name="Jiang F."/>
            <person name="Liu H."/>
            <person name="Zhao H."/>
            <person name="Xu D."/>
            <person name="Zhang Y."/>
        </authorList>
    </citation>
    <scope>NUCLEOTIDE SEQUENCE [LARGE SCALE GENOMIC DNA]</scope>
    <source>
        <strain evidence="2">cv. Yunnan</strain>
        <tissue evidence="1">Leaves</tissue>
    </source>
</reference>
<organism evidence="1 2">
    <name type="scientific">Smallanthus sonchifolius</name>
    <dbReference type="NCBI Taxonomy" id="185202"/>
    <lineage>
        <taxon>Eukaryota</taxon>
        <taxon>Viridiplantae</taxon>
        <taxon>Streptophyta</taxon>
        <taxon>Embryophyta</taxon>
        <taxon>Tracheophyta</taxon>
        <taxon>Spermatophyta</taxon>
        <taxon>Magnoliopsida</taxon>
        <taxon>eudicotyledons</taxon>
        <taxon>Gunneridae</taxon>
        <taxon>Pentapetalae</taxon>
        <taxon>asterids</taxon>
        <taxon>campanulids</taxon>
        <taxon>Asterales</taxon>
        <taxon>Asteraceae</taxon>
        <taxon>Asteroideae</taxon>
        <taxon>Heliantheae alliance</taxon>
        <taxon>Millerieae</taxon>
        <taxon>Smallanthus</taxon>
    </lineage>
</organism>
<evidence type="ECO:0000313" key="1">
    <source>
        <dbReference type="EMBL" id="KAI3743330.1"/>
    </source>
</evidence>
<dbReference type="EMBL" id="CM042037">
    <property type="protein sequence ID" value="KAI3743330.1"/>
    <property type="molecule type" value="Genomic_DNA"/>
</dbReference>
<accession>A0ACB9DA28</accession>
<sequence>MAPPLVSPPPTTMASPLVRAKCDGCCGIACRNTEKNTASRPLQLFDALSPIDFQNDMFKIPVIGPSVLPAEASSGTGVFLPVYPQRIRARKVMRVRGGRGDGWQHRRGRRMKQEDTFSESFVGDDAVEKEECKEIDEIPIELLLPSESKINPICMAISYMNRNNYKIK</sequence>
<evidence type="ECO:0000313" key="2">
    <source>
        <dbReference type="Proteomes" id="UP001056120"/>
    </source>
</evidence>
<name>A0ACB9DA28_9ASTR</name>
<comment type="caution">
    <text evidence="1">The sequence shown here is derived from an EMBL/GenBank/DDBJ whole genome shotgun (WGS) entry which is preliminary data.</text>
</comment>
<gene>
    <name evidence="1" type="ORF">L1987_61037</name>
</gene>
<reference evidence="2" key="1">
    <citation type="journal article" date="2022" name="Mol. Ecol. Resour.">
        <title>The genomes of chicory, endive, great burdock and yacon provide insights into Asteraceae palaeo-polyploidization history and plant inulin production.</title>
        <authorList>
            <person name="Fan W."/>
            <person name="Wang S."/>
            <person name="Wang H."/>
            <person name="Wang A."/>
            <person name="Jiang F."/>
            <person name="Liu H."/>
            <person name="Zhao H."/>
            <person name="Xu D."/>
            <person name="Zhang Y."/>
        </authorList>
    </citation>
    <scope>NUCLEOTIDE SEQUENCE [LARGE SCALE GENOMIC DNA]</scope>
    <source>
        <strain evidence="2">cv. Yunnan</strain>
    </source>
</reference>
<dbReference type="Proteomes" id="UP001056120">
    <property type="component" value="Linkage Group LG20"/>
</dbReference>
<keyword evidence="2" id="KW-1185">Reference proteome</keyword>